<dbReference type="Gene3D" id="3.40.50.150">
    <property type="entry name" value="Vaccinia Virus protein VP39"/>
    <property type="match status" value="1"/>
</dbReference>
<dbReference type="InterPro" id="IPR029063">
    <property type="entry name" value="SAM-dependent_MTases_sf"/>
</dbReference>
<name>A0A3N2GMJ8_9PSEU</name>
<sequence>MDTVDNALIDRLPPPLPADRIIALNQPKGDLRTTRPYTWRGWEFTAPPGVFLPGATSRMIHERVLDGTIEVRDRVYAAMGSGLGVEAVAAGLRGAREIHAIDVHPDSVETTRRHYERIVGARPGTRFVPVVADLFDGFPDGVRLDVITFNPPAVSQTVSDDPDVVRNVCVGAPLLERFFAQLAGRHLLAPGGEVFLIVSNTADLRTIVRDAAGHGFAADVAHRHDWGDGVLTYLFRLEAA</sequence>
<dbReference type="SUPFAM" id="SSF53335">
    <property type="entry name" value="S-adenosyl-L-methionine-dependent methyltransferases"/>
    <property type="match status" value="1"/>
</dbReference>
<dbReference type="RefSeq" id="WP_123682454.1">
    <property type="nucleotide sequence ID" value="NZ_RKHY01000001.1"/>
</dbReference>
<keyword evidence="1" id="KW-0489">Methyltransferase</keyword>
<dbReference type="AlphaFoldDB" id="A0A3N2GMJ8"/>
<proteinExistence type="predicted"/>
<keyword evidence="1" id="KW-0808">Transferase</keyword>
<keyword evidence="2" id="KW-1185">Reference proteome</keyword>
<evidence type="ECO:0000313" key="2">
    <source>
        <dbReference type="Proteomes" id="UP000274843"/>
    </source>
</evidence>
<comment type="caution">
    <text evidence="1">The sequence shown here is derived from an EMBL/GenBank/DDBJ whole genome shotgun (WGS) entry which is preliminary data.</text>
</comment>
<reference evidence="1 2" key="1">
    <citation type="submission" date="2018-11" db="EMBL/GenBank/DDBJ databases">
        <title>Sequencing the genomes of 1000 actinobacteria strains.</title>
        <authorList>
            <person name="Klenk H.-P."/>
        </authorList>
    </citation>
    <scope>NUCLEOTIDE SEQUENCE [LARGE SCALE GENOMIC DNA]</scope>
    <source>
        <strain evidence="1 2">DSM 44348</strain>
    </source>
</reference>
<dbReference type="GO" id="GO:0008168">
    <property type="term" value="F:methyltransferase activity"/>
    <property type="evidence" value="ECO:0007669"/>
    <property type="project" value="UniProtKB-KW"/>
</dbReference>
<gene>
    <name evidence="1" type="ORF">EDD35_0121</name>
</gene>
<dbReference type="EMBL" id="RKHY01000001">
    <property type="protein sequence ID" value="ROS37864.1"/>
    <property type="molecule type" value="Genomic_DNA"/>
</dbReference>
<dbReference type="Proteomes" id="UP000274843">
    <property type="component" value="Unassembled WGS sequence"/>
</dbReference>
<dbReference type="CDD" id="cd02440">
    <property type="entry name" value="AdoMet_MTases"/>
    <property type="match status" value="1"/>
</dbReference>
<accession>A0A3N2GMJ8</accession>
<organism evidence="1 2">
    <name type="scientific">Amycolatopsis thermoflava</name>
    <dbReference type="NCBI Taxonomy" id="84480"/>
    <lineage>
        <taxon>Bacteria</taxon>
        <taxon>Bacillati</taxon>
        <taxon>Actinomycetota</taxon>
        <taxon>Actinomycetes</taxon>
        <taxon>Pseudonocardiales</taxon>
        <taxon>Pseudonocardiaceae</taxon>
        <taxon>Amycolatopsis</taxon>
        <taxon>Amycolatopsis methanolica group</taxon>
    </lineage>
</organism>
<dbReference type="GeneID" id="301841619"/>
<evidence type="ECO:0000313" key="1">
    <source>
        <dbReference type="EMBL" id="ROS37864.1"/>
    </source>
</evidence>
<dbReference type="GO" id="GO:0032259">
    <property type="term" value="P:methylation"/>
    <property type="evidence" value="ECO:0007669"/>
    <property type="project" value="UniProtKB-KW"/>
</dbReference>
<protein>
    <submittedName>
        <fullName evidence="1">Release factor glutamine methyltransferase</fullName>
    </submittedName>
</protein>